<dbReference type="GO" id="GO:0015293">
    <property type="term" value="F:symporter activity"/>
    <property type="evidence" value="ECO:0007669"/>
    <property type="project" value="InterPro"/>
</dbReference>
<dbReference type="GO" id="GO:0005886">
    <property type="term" value="C:plasma membrane"/>
    <property type="evidence" value="ECO:0007669"/>
    <property type="project" value="TreeGrafter"/>
</dbReference>
<feature type="transmembrane region" description="Helical" evidence="5">
    <location>
        <begin position="309"/>
        <end position="327"/>
    </location>
</feature>
<dbReference type="PROSITE" id="PS50850">
    <property type="entry name" value="MFS"/>
    <property type="match status" value="1"/>
</dbReference>
<dbReference type="Gene3D" id="1.20.1250.20">
    <property type="entry name" value="MFS general substrate transporter like domains"/>
    <property type="match status" value="1"/>
</dbReference>
<dbReference type="RefSeq" id="WP_146449768.1">
    <property type="nucleotide sequence ID" value="NZ_SJPS01000002.1"/>
</dbReference>
<feature type="transmembrane region" description="Helical" evidence="5">
    <location>
        <begin position="111"/>
        <end position="130"/>
    </location>
</feature>
<evidence type="ECO:0000256" key="1">
    <source>
        <dbReference type="ARBA" id="ARBA00009617"/>
    </source>
</evidence>
<dbReference type="PANTHER" id="PTHR11328">
    <property type="entry name" value="MAJOR FACILITATOR SUPERFAMILY DOMAIN-CONTAINING PROTEIN"/>
    <property type="match status" value="1"/>
</dbReference>
<evidence type="ECO:0000256" key="3">
    <source>
        <dbReference type="ARBA" id="ARBA00022989"/>
    </source>
</evidence>
<evidence type="ECO:0000259" key="6">
    <source>
        <dbReference type="PROSITE" id="PS50850"/>
    </source>
</evidence>
<organism evidence="7 8">
    <name type="scientific">Bythopirellula polymerisocia</name>
    <dbReference type="NCBI Taxonomy" id="2528003"/>
    <lineage>
        <taxon>Bacteria</taxon>
        <taxon>Pseudomonadati</taxon>
        <taxon>Planctomycetota</taxon>
        <taxon>Planctomycetia</taxon>
        <taxon>Pirellulales</taxon>
        <taxon>Lacipirellulaceae</taxon>
        <taxon>Bythopirellula</taxon>
    </lineage>
</organism>
<feature type="transmembrane region" description="Helical" evidence="5">
    <location>
        <begin position="377"/>
        <end position="398"/>
    </location>
</feature>
<feature type="transmembrane region" description="Helical" evidence="5">
    <location>
        <begin position="150"/>
        <end position="169"/>
    </location>
</feature>
<dbReference type="PANTHER" id="PTHR11328:SF24">
    <property type="entry name" value="MAJOR FACILITATOR SUPERFAMILY (MFS) PROFILE DOMAIN-CONTAINING PROTEIN"/>
    <property type="match status" value="1"/>
</dbReference>
<proteinExistence type="inferred from homology"/>
<evidence type="ECO:0000256" key="2">
    <source>
        <dbReference type="ARBA" id="ARBA00022692"/>
    </source>
</evidence>
<dbReference type="GO" id="GO:0006814">
    <property type="term" value="P:sodium ion transport"/>
    <property type="evidence" value="ECO:0007669"/>
    <property type="project" value="InterPro"/>
</dbReference>
<feature type="domain" description="Major facilitator superfamily (MFS) profile" evidence="6">
    <location>
        <begin position="1"/>
        <end position="447"/>
    </location>
</feature>
<dbReference type="OrthoDB" id="9764596at2"/>
<protein>
    <submittedName>
        <fullName evidence="7">Inner membrane symporter YicJ</fullName>
    </submittedName>
</protein>
<dbReference type="InterPro" id="IPR039672">
    <property type="entry name" value="MFS_2"/>
</dbReference>
<dbReference type="GO" id="GO:0008643">
    <property type="term" value="P:carbohydrate transport"/>
    <property type="evidence" value="ECO:0007669"/>
    <property type="project" value="InterPro"/>
</dbReference>
<comment type="caution">
    <text evidence="7">The sequence shown here is derived from an EMBL/GenBank/DDBJ whole genome shotgun (WGS) entry which is preliminary data.</text>
</comment>
<feature type="transmembrane region" description="Helical" evidence="5">
    <location>
        <begin position="41"/>
        <end position="62"/>
    </location>
</feature>
<feature type="transmembrane region" description="Helical" evidence="5">
    <location>
        <begin position="278"/>
        <end position="297"/>
    </location>
</feature>
<feature type="transmembrane region" description="Helical" evidence="5">
    <location>
        <begin position="418"/>
        <end position="440"/>
    </location>
</feature>
<reference evidence="7 8" key="1">
    <citation type="submission" date="2019-02" db="EMBL/GenBank/DDBJ databases">
        <title>Deep-cultivation of Planctomycetes and their phenomic and genomic characterization uncovers novel biology.</title>
        <authorList>
            <person name="Wiegand S."/>
            <person name="Jogler M."/>
            <person name="Boedeker C."/>
            <person name="Pinto D."/>
            <person name="Vollmers J."/>
            <person name="Rivas-Marin E."/>
            <person name="Kohn T."/>
            <person name="Peeters S.H."/>
            <person name="Heuer A."/>
            <person name="Rast P."/>
            <person name="Oberbeckmann S."/>
            <person name="Bunk B."/>
            <person name="Jeske O."/>
            <person name="Meyerdierks A."/>
            <person name="Storesund J.E."/>
            <person name="Kallscheuer N."/>
            <person name="Luecker S."/>
            <person name="Lage O.M."/>
            <person name="Pohl T."/>
            <person name="Merkel B.J."/>
            <person name="Hornburger P."/>
            <person name="Mueller R.-W."/>
            <person name="Bruemmer F."/>
            <person name="Labrenz M."/>
            <person name="Spormann A.M."/>
            <person name="Op Den Camp H."/>
            <person name="Overmann J."/>
            <person name="Amann R."/>
            <person name="Jetten M.S.M."/>
            <person name="Mascher T."/>
            <person name="Medema M.H."/>
            <person name="Devos D.P."/>
            <person name="Kaster A.-K."/>
            <person name="Ovreas L."/>
            <person name="Rohde M."/>
            <person name="Galperin M.Y."/>
            <person name="Jogler C."/>
        </authorList>
    </citation>
    <scope>NUCLEOTIDE SEQUENCE [LARGE SCALE GENOMIC DNA]</scope>
    <source>
        <strain evidence="7 8">Pla144</strain>
    </source>
</reference>
<evidence type="ECO:0000313" key="8">
    <source>
        <dbReference type="Proteomes" id="UP000318437"/>
    </source>
</evidence>
<feature type="transmembrane region" description="Helical" evidence="5">
    <location>
        <begin position="189"/>
        <end position="207"/>
    </location>
</feature>
<feature type="transmembrane region" description="Helical" evidence="5">
    <location>
        <begin position="333"/>
        <end position="356"/>
    </location>
</feature>
<comment type="similarity">
    <text evidence="1">Belongs to the sodium:galactoside symporter (TC 2.A.2) family.</text>
</comment>
<evidence type="ECO:0000313" key="7">
    <source>
        <dbReference type="EMBL" id="TWU28363.1"/>
    </source>
</evidence>
<dbReference type="Proteomes" id="UP000318437">
    <property type="component" value="Unassembled WGS sequence"/>
</dbReference>
<feature type="transmembrane region" description="Helical" evidence="5">
    <location>
        <begin position="234"/>
        <end position="258"/>
    </location>
</feature>
<keyword evidence="8" id="KW-1185">Reference proteome</keyword>
<gene>
    <name evidence="7" type="primary">yicJ</name>
    <name evidence="7" type="ORF">Pla144_16510</name>
</gene>
<dbReference type="Pfam" id="PF13347">
    <property type="entry name" value="MFS_2"/>
    <property type="match status" value="1"/>
</dbReference>
<dbReference type="InterPro" id="IPR036259">
    <property type="entry name" value="MFS_trans_sf"/>
</dbReference>
<evidence type="ECO:0000256" key="4">
    <source>
        <dbReference type="ARBA" id="ARBA00023136"/>
    </source>
</evidence>
<keyword evidence="2 5" id="KW-0812">Transmembrane</keyword>
<dbReference type="InterPro" id="IPR020846">
    <property type="entry name" value="MFS_dom"/>
</dbReference>
<keyword evidence="4 5" id="KW-0472">Membrane</keyword>
<dbReference type="AlphaFoldDB" id="A0A5C6CTT3"/>
<dbReference type="CDD" id="cd17332">
    <property type="entry name" value="MFS_MelB_like"/>
    <property type="match status" value="1"/>
</dbReference>
<feature type="transmembrane region" description="Helical" evidence="5">
    <location>
        <begin position="83"/>
        <end position="105"/>
    </location>
</feature>
<sequence>MHQDSQKLSVLEKTGYSLGDCAANFVFQTQIMFLMGFYTDVFGIAASTAGYIFLISRLWDAFNDPMMGALADRTDTRWGKFRPWILITAIPFAILFVLCYTVPNLSTTGKIIWAVVTYNLLMMIYTANNIPYSALTGVMTGDRAERGSLVTWRFVFAMIAQFVVQTYTLNIVASFGGQADPAGAWQKTIALWAIIAVAFFVVTFATTQERVKPDPQIKSSLRGDVADLFGNRNWVALAVATVFIFICLSMRGGSTYYYFQYYIREGEVFGRAPSWQDLFGWFNGLGTLTTIAGVLLSKPLAMRFGNRDVFRVSLFLTAICMAAFYFLPPTALLAILLLQMLLQFVYGTTIPLLWAMMADVADFTEWKTGRRATAMTFALTVFALKLGLSLGGALQGWLLDYYQYAPNAAQSERTMEGIRLLMSVFPAISFFLGVGALLYYKIGKATELEMHEELTERRRRLHATL</sequence>
<dbReference type="InterPro" id="IPR001927">
    <property type="entry name" value="Na/Gal_symport"/>
</dbReference>
<dbReference type="SUPFAM" id="SSF103473">
    <property type="entry name" value="MFS general substrate transporter"/>
    <property type="match status" value="1"/>
</dbReference>
<evidence type="ECO:0000256" key="5">
    <source>
        <dbReference type="SAM" id="Phobius"/>
    </source>
</evidence>
<accession>A0A5C6CTT3</accession>
<name>A0A5C6CTT3_9BACT</name>
<dbReference type="NCBIfam" id="TIGR00792">
    <property type="entry name" value="gph"/>
    <property type="match status" value="1"/>
</dbReference>
<dbReference type="EMBL" id="SJPS01000002">
    <property type="protein sequence ID" value="TWU28363.1"/>
    <property type="molecule type" value="Genomic_DNA"/>
</dbReference>
<keyword evidence="3 5" id="KW-1133">Transmembrane helix</keyword>